<reference evidence="5" key="2">
    <citation type="submission" date="2015-01" db="EMBL/GenBank/DDBJ databases">
        <title>Evolutionary Origins and Diversification of the Mycorrhizal Mutualists.</title>
        <authorList>
            <consortium name="DOE Joint Genome Institute"/>
            <consortium name="Mycorrhizal Genomics Consortium"/>
            <person name="Kohler A."/>
            <person name="Kuo A."/>
            <person name="Nagy L.G."/>
            <person name="Floudas D."/>
            <person name="Copeland A."/>
            <person name="Barry K.W."/>
            <person name="Cichocki N."/>
            <person name="Veneault-Fourrey C."/>
            <person name="LaButti K."/>
            <person name="Lindquist E.A."/>
            <person name="Lipzen A."/>
            <person name="Lundell T."/>
            <person name="Morin E."/>
            <person name="Murat C."/>
            <person name="Riley R."/>
            <person name="Ohm R."/>
            <person name="Sun H."/>
            <person name="Tunlid A."/>
            <person name="Henrissat B."/>
            <person name="Grigoriev I.V."/>
            <person name="Hibbett D.S."/>
            <person name="Martin F."/>
        </authorList>
    </citation>
    <scope>NUCLEOTIDE SEQUENCE [LARGE SCALE GENOMIC DNA]</scope>
    <source>
        <strain evidence="5">LaAM-08-1</strain>
    </source>
</reference>
<dbReference type="InterPro" id="IPR014722">
    <property type="entry name" value="Rib_uL2_dom2"/>
</dbReference>
<dbReference type="Proteomes" id="UP000054477">
    <property type="component" value="Unassembled WGS sequence"/>
</dbReference>
<sequence>MFPSNDKVRHVQDLQGLPPSPQIMTVQADICLRALSFGSAPTPPAFDDGLIGRRFTGSATWRSGLSSKASRSYSGLFVVIPQKRSVKESNFKRFVEVGRVVLLKPGPFSGKIAVIAEIIDYNRAIIDAATTGVPRQSYPTSTSPSLPSNSQASPEEMDNSSWAQKRDAVQKRRALTDFGRCSIMLACFLAPRGSSPFADFAVKRIGNLNARSIFPARQPLFVRSTTNGGGVFVVGLRSPDIPYSPYAQLTRLWNMSKLETSNNVFGTKNDGT</sequence>
<dbReference type="STRING" id="1095629.A0A0C9X7A4"/>
<name>A0A0C9X7A4_9AGAR</name>
<accession>A0A0C9X7A4</accession>
<dbReference type="GO" id="GO:0003735">
    <property type="term" value="F:structural constituent of ribosome"/>
    <property type="evidence" value="ECO:0007669"/>
    <property type="project" value="InterPro"/>
</dbReference>
<evidence type="ECO:0000256" key="1">
    <source>
        <dbReference type="ARBA" id="ARBA00022980"/>
    </source>
</evidence>
<dbReference type="GO" id="GO:0022625">
    <property type="term" value="C:cytosolic large ribosomal subunit"/>
    <property type="evidence" value="ECO:0007669"/>
    <property type="project" value="TreeGrafter"/>
</dbReference>
<dbReference type="AlphaFoldDB" id="A0A0C9X7A4"/>
<dbReference type="CDD" id="cd23702">
    <property type="entry name" value="eL14"/>
    <property type="match status" value="1"/>
</dbReference>
<evidence type="ECO:0000256" key="2">
    <source>
        <dbReference type="ARBA" id="ARBA00023274"/>
    </source>
</evidence>
<reference evidence="4 5" key="1">
    <citation type="submission" date="2014-04" db="EMBL/GenBank/DDBJ databases">
        <authorList>
            <consortium name="DOE Joint Genome Institute"/>
            <person name="Kuo A."/>
            <person name="Kohler A."/>
            <person name="Nagy L.G."/>
            <person name="Floudas D."/>
            <person name="Copeland A."/>
            <person name="Barry K.W."/>
            <person name="Cichocki N."/>
            <person name="Veneault-Fourrey C."/>
            <person name="LaButti K."/>
            <person name="Lindquist E.A."/>
            <person name="Lipzen A."/>
            <person name="Lundell T."/>
            <person name="Morin E."/>
            <person name="Murat C."/>
            <person name="Sun H."/>
            <person name="Tunlid A."/>
            <person name="Henrissat B."/>
            <person name="Grigoriev I.V."/>
            <person name="Hibbett D.S."/>
            <person name="Martin F."/>
            <person name="Nordberg H.P."/>
            <person name="Cantor M.N."/>
            <person name="Hua S.X."/>
        </authorList>
    </citation>
    <scope>NUCLEOTIDE SEQUENCE [LARGE SCALE GENOMIC DNA]</scope>
    <source>
        <strain evidence="4 5">LaAM-08-1</strain>
    </source>
</reference>
<keyword evidence="1" id="KW-0689">Ribosomal protein</keyword>
<dbReference type="Gene3D" id="2.30.30.30">
    <property type="match status" value="1"/>
</dbReference>
<organism evidence="4 5">
    <name type="scientific">Laccaria amethystina LaAM-08-1</name>
    <dbReference type="NCBI Taxonomy" id="1095629"/>
    <lineage>
        <taxon>Eukaryota</taxon>
        <taxon>Fungi</taxon>
        <taxon>Dikarya</taxon>
        <taxon>Basidiomycota</taxon>
        <taxon>Agaricomycotina</taxon>
        <taxon>Agaricomycetes</taxon>
        <taxon>Agaricomycetidae</taxon>
        <taxon>Agaricales</taxon>
        <taxon>Agaricineae</taxon>
        <taxon>Hydnangiaceae</taxon>
        <taxon>Laccaria</taxon>
    </lineage>
</organism>
<dbReference type="InterPro" id="IPR008991">
    <property type="entry name" value="Translation_prot_SH3-like_sf"/>
</dbReference>
<dbReference type="InterPro" id="IPR039660">
    <property type="entry name" value="Ribosomal_eL14"/>
</dbReference>
<dbReference type="OrthoDB" id="1875589at2759"/>
<dbReference type="GO" id="GO:0042273">
    <property type="term" value="P:ribosomal large subunit biogenesis"/>
    <property type="evidence" value="ECO:0007669"/>
    <property type="project" value="TreeGrafter"/>
</dbReference>
<evidence type="ECO:0000313" key="4">
    <source>
        <dbReference type="EMBL" id="KIJ92297.1"/>
    </source>
</evidence>
<gene>
    <name evidence="4" type="ORF">K443DRAFT_13700</name>
</gene>
<dbReference type="EMBL" id="KN838920">
    <property type="protein sequence ID" value="KIJ92297.1"/>
    <property type="molecule type" value="Genomic_DNA"/>
</dbReference>
<keyword evidence="5" id="KW-1185">Reference proteome</keyword>
<feature type="compositionally biased region" description="Low complexity" evidence="3">
    <location>
        <begin position="137"/>
        <end position="154"/>
    </location>
</feature>
<protein>
    <recommendedName>
        <fullName evidence="6">KOW domain-containing protein</fullName>
    </recommendedName>
</protein>
<dbReference type="GO" id="GO:0003723">
    <property type="term" value="F:RNA binding"/>
    <property type="evidence" value="ECO:0007669"/>
    <property type="project" value="InterPro"/>
</dbReference>
<dbReference type="PANTHER" id="PTHR11127:SF2">
    <property type="entry name" value="LARGE RIBOSOMAL SUBUNIT PROTEIN EL14"/>
    <property type="match status" value="1"/>
</dbReference>
<evidence type="ECO:0008006" key="6">
    <source>
        <dbReference type="Google" id="ProtNLM"/>
    </source>
</evidence>
<evidence type="ECO:0000256" key="3">
    <source>
        <dbReference type="SAM" id="MobiDB-lite"/>
    </source>
</evidence>
<dbReference type="PANTHER" id="PTHR11127">
    <property type="entry name" value="60S RIBOSOMAL PROTEIN L14"/>
    <property type="match status" value="1"/>
</dbReference>
<feature type="region of interest" description="Disordered" evidence="3">
    <location>
        <begin position="133"/>
        <end position="165"/>
    </location>
</feature>
<evidence type="ECO:0000313" key="5">
    <source>
        <dbReference type="Proteomes" id="UP000054477"/>
    </source>
</evidence>
<dbReference type="SUPFAM" id="SSF50104">
    <property type="entry name" value="Translation proteins SH3-like domain"/>
    <property type="match status" value="1"/>
</dbReference>
<keyword evidence="2" id="KW-0687">Ribonucleoprotein</keyword>
<proteinExistence type="predicted"/>
<dbReference type="HOGENOM" id="CLU_1023311_0_0_1"/>